<feature type="transmembrane region" description="Helical" evidence="4">
    <location>
        <begin position="227"/>
        <end position="247"/>
    </location>
</feature>
<keyword evidence="6" id="KW-1185">Reference proteome</keyword>
<evidence type="ECO:0000256" key="2">
    <source>
        <dbReference type="ARBA" id="ARBA00022989"/>
    </source>
</evidence>
<evidence type="ECO:0000256" key="4">
    <source>
        <dbReference type="SAM" id="Phobius"/>
    </source>
</evidence>
<feature type="transmembrane region" description="Helical" evidence="4">
    <location>
        <begin position="42"/>
        <end position="62"/>
    </location>
</feature>
<evidence type="ECO:0000256" key="1">
    <source>
        <dbReference type="ARBA" id="ARBA00022692"/>
    </source>
</evidence>
<reference evidence="5 6" key="1">
    <citation type="journal article" date="2010" name="PLoS ONE">
        <title>The Waddlia genome: a window into chlamydial biology.</title>
        <authorList>
            <person name="Bertelli C."/>
            <person name="Collyn F."/>
            <person name="Croxatto A."/>
            <person name="Ruckert C."/>
            <person name="Polkinghorne A."/>
            <person name="Kebbi-Beghdadi C."/>
            <person name="Goesmann A."/>
            <person name="Vaughan L."/>
            <person name="Greub G."/>
        </authorList>
    </citation>
    <scope>NUCLEOTIDE SEQUENCE [LARGE SCALE GENOMIC DNA]</scope>
    <source>
        <strain evidence="6">ATCC VR-1470 / WSU 86-1044</strain>
    </source>
</reference>
<feature type="transmembrane region" description="Helical" evidence="4">
    <location>
        <begin position="373"/>
        <end position="395"/>
    </location>
</feature>
<dbReference type="KEGG" id="wch:wcw_0294"/>
<dbReference type="eggNOG" id="ENOG502ZBBQ">
    <property type="taxonomic scope" value="Bacteria"/>
</dbReference>
<feature type="transmembrane region" description="Helical" evidence="4">
    <location>
        <begin position="259"/>
        <end position="280"/>
    </location>
</feature>
<feature type="transmembrane region" description="Helical" evidence="4">
    <location>
        <begin position="292"/>
        <end position="315"/>
    </location>
</feature>
<dbReference type="EMBL" id="CP001928">
    <property type="protein sequence ID" value="ADI37669.1"/>
    <property type="molecule type" value="Genomic_DNA"/>
</dbReference>
<evidence type="ECO:0000313" key="5">
    <source>
        <dbReference type="EMBL" id="ADI37669.1"/>
    </source>
</evidence>
<feature type="transmembrane region" description="Helical" evidence="4">
    <location>
        <begin position="74"/>
        <end position="94"/>
    </location>
</feature>
<dbReference type="AlphaFoldDB" id="D6YU58"/>
<proteinExistence type="predicted"/>
<feature type="transmembrane region" description="Helical" evidence="4">
    <location>
        <begin position="135"/>
        <end position="158"/>
    </location>
</feature>
<dbReference type="Proteomes" id="UP000001505">
    <property type="component" value="Chromosome"/>
</dbReference>
<dbReference type="PANTHER" id="PTHR23526:SF2">
    <property type="entry name" value="MAJOR FACILITATOR SUPERFAMILY (MFS) PROFILE DOMAIN-CONTAINING PROTEIN"/>
    <property type="match status" value="1"/>
</dbReference>
<accession>D6YU58</accession>
<evidence type="ECO:0000256" key="3">
    <source>
        <dbReference type="ARBA" id="ARBA00023136"/>
    </source>
</evidence>
<feature type="transmembrane region" description="Helical" evidence="4">
    <location>
        <begin position="12"/>
        <end position="36"/>
    </location>
</feature>
<organism evidence="5 6">
    <name type="scientific">Waddlia chondrophila (strain ATCC VR-1470 / WSU 86-1044)</name>
    <dbReference type="NCBI Taxonomy" id="716544"/>
    <lineage>
        <taxon>Bacteria</taxon>
        <taxon>Pseudomonadati</taxon>
        <taxon>Chlamydiota</taxon>
        <taxon>Chlamydiia</taxon>
        <taxon>Parachlamydiales</taxon>
        <taxon>Waddliaceae</taxon>
        <taxon>Waddlia</taxon>
    </lineage>
</organism>
<dbReference type="Pfam" id="PF07690">
    <property type="entry name" value="MFS_1"/>
    <property type="match status" value="1"/>
</dbReference>
<dbReference type="OrthoDB" id="21897at2"/>
<dbReference type="STRING" id="716544.wcw_0294"/>
<dbReference type="InterPro" id="IPR052528">
    <property type="entry name" value="Sugar_transport-like"/>
</dbReference>
<evidence type="ECO:0000313" key="6">
    <source>
        <dbReference type="Proteomes" id="UP000001505"/>
    </source>
</evidence>
<sequence>MKTDLHHQRTRAAFMWSRILRTPFWAIYTMLPFILFRDLNASPFQIAVTVALKPMVSIFSMYWSAAVRQRRDLLVSNIIWAGVLGLLPFFFFPFVDSPWFFIASFGFFMLLHRGVIPAWMEILKLNIPNTSREKVFAWGSALGYLGDGILPFLFGALLDGYFQAWRWIFPLTALIGLIPILFQARILVRFEVAEQPKRIPFKQSLVQPWVSAWMLIKERSDFRSFQVGFMLGGAGLMIMHAVLPAFFMGVLQLSYKELAIALTLCKGIGFAATSQFWAKWMSKVDIYRFSSVVTLMAFLFPFCLLAAQMHLYWIYTAYIVYGVMQAGSELSWNLSGPIFSGDEDSSLYSSVNVVTVGLRGCIAPGLGSYLVTLMSSASVLLIGGGFCLLAFIFMASYSKTQRQAKVYSGIV</sequence>
<name>D6YU58_WADCW</name>
<dbReference type="CDD" id="cd06174">
    <property type="entry name" value="MFS"/>
    <property type="match status" value="1"/>
</dbReference>
<dbReference type="Gene3D" id="1.20.1250.20">
    <property type="entry name" value="MFS general substrate transporter like domains"/>
    <property type="match status" value="2"/>
</dbReference>
<dbReference type="InterPro" id="IPR036259">
    <property type="entry name" value="MFS_trans_sf"/>
</dbReference>
<dbReference type="InterPro" id="IPR011701">
    <property type="entry name" value="MFS"/>
</dbReference>
<gene>
    <name evidence="5" type="ordered locus">wcw_0294</name>
</gene>
<protein>
    <submittedName>
        <fullName evidence="5">Permease, major facilitator superfamily</fullName>
    </submittedName>
</protein>
<keyword evidence="2 4" id="KW-1133">Transmembrane helix</keyword>
<keyword evidence="3 4" id="KW-0472">Membrane</keyword>
<keyword evidence="1 4" id="KW-0812">Transmembrane</keyword>
<dbReference type="RefSeq" id="WP_013181397.1">
    <property type="nucleotide sequence ID" value="NC_014225.1"/>
</dbReference>
<dbReference type="SUPFAM" id="SSF103473">
    <property type="entry name" value="MFS general substrate transporter"/>
    <property type="match status" value="1"/>
</dbReference>
<dbReference type="HOGENOM" id="CLU_655359_0_0_0"/>
<dbReference type="GO" id="GO:0022857">
    <property type="term" value="F:transmembrane transporter activity"/>
    <property type="evidence" value="ECO:0007669"/>
    <property type="project" value="InterPro"/>
</dbReference>
<feature type="transmembrane region" description="Helical" evidence="4">
    <location>
        <begin position="100"/>
        <end position="123"/>
    </location>
</feature>
<dbReference type="PANTHER" id="PTHR23526">
    <property type="entry name" value="INTEGRAL MEMBRANE TRANSPORT PROTEIN-RELATED"/>
    <property type="match status" value="1"/>
</dbReference>
<feature type="transmembrane region" description="Helical" evidence="4">
    <location>
        <begin position="164"/>
        <end position="188"/>
    </location>
</feature>